<dbReference type="InterPro" id="IPR001849">
    <property type="entry name" value="PH_domain"/>
</dbReference>
<dbReference type="PROSITE" id="PS50115">
    <property type="entry name" value="ARFGAP"/>
    <property type="match status" value="1"/>
</dbReference>
<keyword evidence="2 4" id="KW-0863">Zinc-finger</keyword>
<accession>A0A8H8DI14</accession>
<dbReference type="PANTHER" id="PTHR23180">
    <property type="entry name" value="CENTAURIN/ARF"/>
    <property type="match status" value="1"/>
</dbReference>
<name>A0A8H8DI14_9FUNG</name>
<proteinExistence type="predicted"/>
<dbReference type="Proteomes" id="UP000673691">
    <property type="component" value="Unassembled WGS sequence"/>
</dbReference>
<feature type="domain" description="PH" evidence="5">
    <location>
        <begin position="1"/>
        <end position="39"/>
    </location>
</feature>
<dbReference type="Gene3D" id="1.10.220.150">
    <property type="entry name" value="Arf GTPase activating protein"/>
    <property type="match status" value="1"/>
</dbReference>
<evidence type="ECO:0000256" key="4">
    <source>
        <dbReference type="PROSITE-ProRule" id="PRU00288"/>
    </source>
</evidence>
<gene>
    <name evidence="7" type="ORF">BJ554DRAFT_1125</name>
</gene>
<dbReference type="GO" id="GO:0005096">
    <property type="term" value="F:GTPase activator activity"/>
    <property type="evidence" value="ECO:0007669"/>
    <property type="project" value="InterPro"/>
</dbReference>
<evidence type="ECO:0000313" key="7">
    <source>
        <dbReference type="EMBL" id="KAG5458617.1"/>
    </source>
</evidence>
<feature type="domain" description="Arf-GAP" evidence="6">
    <location>
        <begin position="89"/>
        <end position="221"/>
    </location>
</feature>
<dbReference type="AlphaFoldDB" id="A0A8H8DI14"/>
<protein>
    <submittedName>
        <fullName evidence="7">Uncharacterized protein</fullName>
    </submittedName>
</protein>
<dbReference type="SMART" id="SM00105">
    <property type="entry name" value="ArfGap"/>
    <property type="match status" value="1"/>
</dbReference>
<dbReference type="InterPro" id="IPR001164">
    <property type="entry name" value="ArfGAP_dom"/>
</dbReference>
<organism evidence="7 8">
    <name type="scientific">Olpidium bornovanus</name>
    <dbReference type="NCBI Taxonomy" id="278681"/>
    <lineage>
        <taxon>Eukaryota</taxon>
        <taxon>Fungi</taxon>
        <taxon>Fungi incertae sedis</taxon>
        <taxon>Olpidiomycota</taxon>
        <taxon>Olpidiomycotina</taxon>
        <taxon>Olpidiomycetes</taxon>
        <taxon>Olpidiales</taxon>
        <taxon>Olpidiaceae</taxon>
        <taxon>Olpidium</taxon>
    </lineage>
</organism>
<sequence length="243" mass="26520">MRLVGCDGGAVPAARTFLLQAESDEETFHWIQCLQNAIHAALNGPPGTTTKGLPENFLAREGAAGGGGDGVVGEETRLVNTVKKNEADPAQLLKVRSLPGNDVCAECSAKDAVWATINLGVALCIECSGIHRSLGVHYSKVRSLTLDKWEADSVEVFFFFAVRKAAFRADPVRRFCAGRPGMRAKLGNTGRNLILDFRDDRGNRNTKQAWINSKYVKKLYVGDGKDFLAGDTPDQVRLWRRAT</sequence>
<dbReference type="InterPro" id="IPR037278">
    <property type="entry name" value="ARFGAP/RecO"/>
</dbReference>
<dbReference type="PANTHER" id="PTHR23180:SF160">
    <property type="entry name" value="ADP-RIBOSYLATION FACTOR GTPASE-ACTIVATING PROTEIN EFFECTOR PROTEIN 1"/>
    <property type="match status" value="1"/>
</dbReference>
<dbReference type="SUPFAM" id="SSF57863">
    <property type="entry name" value="ArfGap/RecO-like zinc finger"/>
    <property type="match status" value="1"/>
</dbReference>
<evidence type="ECO:0000256" key="2">
    <source>
        <dbReference type="ARBA" id="ARBA00022771"/>
    </source>
</evidence>
<keyword evidence="1" id="KW-0479">Metal-binding</keyword>
<keyword evidence="8" id="KW-1185">Reference proteome</keyword>
<evidence type="ECO:0000259" key="5">
    <source>
        <dbReference type="PROSITE" id="PS50003"/>
    </source>
</evidence>
<keyword evidence="3" id="KW-0862">Zinc</keyword>
<evidence type="ECO:0000313" key="8">
    <source>
        <dbReference type="Proteomes" id="UP000673691"/>
    </source>
</evidence>
<evidence type="ECO:0000256" key="3">
    <source>
        <dbReference type="ARBA" id="ARBA00022833"/>
    </source>
</evidence>
<dbReference type="Pfam" id="PF01412">
    <property type="entry name" value="ArfGap"/>
    <property type="match status" value="1"/>
</dbReference>
<dbReference type="InterPro" id="IPR038508">
    <property type="entry name" value="ArfGAP_dom_sf"/>
</dbReference>
<evidence type="ECO:0000256" key="1">
    <source>
        <dbReference type="ARBA" id="ARBA00022723"/>
    </source>
</evidence>
<dbReference type="InterPro" id="IPR045258">
    <property type="entry name" value="ACAP1/2/3-like"/>
</dbReference>
<dbReference type="GO" id="GO:0008270">
    <property type="term" value="F:zinc ion binding"/>
    <property type="evidence" value="ECO:0007669"/>
    <property type="project" value="UniProtKB-KW"/>
</dbReference>
<reference evidence="7 8" key="1">
    <citation type="journal article" name="Sci. Rep.">
        <title>Genome-scale phylogenetic analyses confirm Olpidium as the closest living zoosporic fungus to the non-flagellated, terrestrial fungi.</title>
        <authorList>
            <person name="Chang Y."/>
            <person name="Rochon D."/>
            <person name="Sekimoto S."/>
            <person name="Wang Y."/>
            <person name="Chovatia M."/>
            <person name="Sandor L."/>
            <person name="Salamov A."/>
            <person name="Grigoriev I.V."/>
            <person name="Stajich J.E."/>
            <person name="Spatafora J.W."/>
        </authorList>
    </citation>
    <scope>NUCLEOTIDE SEQUENCE [LARGE SCALE GENOMIC DNA]</scope>
    <source>
        <strain evidence="7">S191</strain>
    </source>
</reference>
<dbReference type="EMBL" id="JAEFCI010008192">
    <property type="protein sequence ID" value="KAG5458617.1"/>
    <property type="molecule type" value="Genomic_DNA"/>
</dbReference>
<dbReference type="PROSITE" id="PS50003">
    <property type="entry name" value="PH_DOMAIN"/>
    <property type="match status" value="1"/>
</dbReference>
<evidence type="ECO:0000259" key="6">
    <source>
        <dbReference type="PROSITE" id="PS50115"/>
    </source>
</evidence>
<dbReference type="PRINTS" id="PR00405">
    <property type="entry name" value="REVINTRACTNG"/>
</dbReference>
<dbReference type="SUPFAM" id="SSF50729">
    <property type="entry name" value="PH domain-like"/>
    <property type="match status" value="1"/>
</dbReference>
<comment type="caution">
    <text evidence="7">The sequence shown here is derived from an EMBL/GenBank/DDBJ whole genome shotgun (WGS) entry which is preliminary data.</text>
</comment>
<dbReference type="OrthoDB" id="983479at2759"/>